<name>A0A1R3HN48_9ROSI</name>
<comment type="caution">
    <text evidence="2">The sequence shown here is derived from an EMBL/GenBank/DDBJ whole genome shotgun (WGS) entry which is preliminary data.</text>
</comment>
<proteinExistence type="predicted"/>
<dbReference type="AlphaFoldDB" id="A0A1R3HN48"/>
<sequence>MNQNFSSMIDQYKHQQLRMDQQSLQSPSACSFSFLASLHQTIRFIPYDLSIAFGANVSPFHCPDRPNPPPKPSPNQNSTAT</sequence>
<organism evidence="2 3">
    <name type="scientific">Corchorus olitorius</name>
    <dbReference type="NCBI Taxonomy" id="93759"/>
    <lineage>
        <taxon>Eukaryota</taxon>
        <taxon>Viridiplantae</taxon>
        <taxon>Streptophyta</taxon>
        <taxon>Embryophyta</taxon>
        <taxon>Tracheophyta</taxon>
        <taxon>Spermatophyta</taxon>
        <taxon>Magnoliopsida</taxon>
        <taxon>eudicotyledons</taxon>
        <taxon>Gunneridae</taxon>
        <taxon>Pentapetalae</taxon>
        <taxon>rosids</taxon>
        <taxon>malvids</taxon>
        <taxon>Malvales</taxon>
        <taxon>Malvaceae</taxon>
        <taxon>Grewioideae</taxon>
        <taxon>Apeibeae</taxon>
        <taxon>Corchorus</taxon>
    </lineage>
</organism>
<evidence type="ECO:0000313" key="3">
    <source>
        <dbReference type="Proteomes" id="UP000187203"/>
    </source>
</evidence>
<dbReference type="EMBL" id="AWUE01019723">
    <property type="protein sequence ID" value="OMO71847.1"/>
    <property type="molecule type" value="Genomic_DNA"/>
</dbReference>
<reference evidence="3" key="1">
    <citation type="submission" date="2013-09" db="EMBL/GenBank/DDBJ databases">
        <title>Corchorus olitorius genome sequencing.</title>
        <authorList>
            <person name="Alam M."/>
            <person name="Haque M.S."/>
            <person name="Islam M.S."/>
            <person name="Emdad E.M."/>
            <person name="Islam M.M."/>
            <person name="Ahmed B."/>
            <person name="Halim A."/>
            <person name="Hossen Q.M.M."/>
            <person name="Hossain M.Z."/>
            <person name="Ahmed R."/>
            <person name="Khan M.M."/>
            <person name="Islam R."/>
            <person name="Rashid M.M."/>
            <person name="Khan S.A."/>
            <person name="Rahman M.S."/>
            <person name="Alam M."/>
            <person name="Yahiya A.S."/>
            <person name="Khan M.S."/>
            <person name="Azam M.S."/>
            <person name="Haque T."/>
            <person name="Lashkar M.Z.H."/>
            <person name="Akhand A.I."/>
            <person name="Morshed G."/>
            <person name="Roy S."/>
            <person name="Uddin K.S."/>
            <person name="Rabeya T."/>
            <person name="Hossain A.S."/>
            <person name="Chowdhury A."/>
            <person name="Snigdha A.R."/>
            <person name="Mortoza M.S."/>
            <person name="Matin S.A."/>
            <person name="Hoque S.M.E."/>
            <person name="Islam M.K."/>
            <person name="Roy D.K."/>
            <person name="Haider R."/>
            <person name="Moosa M.M."/>
            <person name="Elias S.M."/>
            <person name="Hasan A.M."/>
            <person name="Jahan S."/>
            <person name="Shafiuddin M."/>
            <person name="Mahmood N."/>
            <person name="Shommy N.S."/>
        </authorList>
    </citation>
    <scope>NUCLEOTIDE SEQUENCE [LARGE SCALE GENOMIC DNA]</scope>
    <source>
        <strain evidence="3">cv. O-4</strain>
    </source>
</reference>
<evidence type="ECO:0000256" key="1">
    <source>
        <dbReference type="SAM" id="MobiDB-lite"/>
    </source>
</evidence>
<evidence type="ECO:0000313" key="2">
    <source>
        <dbReference type="EMBL" id="OMO71847.1"/>
    </source>
</evidence>
<feature type="region of interest" description="Disordered" evidence="1">
    <location>
        <begin position="59"/>
        <end position="81"/>
    </location>
</feature>
<accession>A0A1R3HN48</accession>
<dbReference type="Proteomes" id="UP000187203">
    <property type="component" value="Unassembled WGS sequence"/>
</dbReference>
<gene>
    <name evidence="2" type="ORF">COLO4_28001</name>
</gene>
<keyword evidence="3" id="KW-1185">Reference proteome</keyword>
<protein>
    <submittedName>
        <fullName evidence="2">Uncharacterized protein</fullName>
    </submittedName>
</protein>